<reference evidence="2 3" key="1">
    <citation type="submission" date="2018-03" db="EMBL/GenBank/DDBJ databases">
        <authorList>
            <person name="Guldener U."/>
        </authorList>
    </citation>
    <scope>NUCLEOTIDE SEQUENCE [LARGE SCALE GENOMIC DNA]</scope>
    <source>
        <strain evidence="2 3">DAOM196992</strain>
    </source>
</reference>
<evidence type="ECO:0000313" key="2">
    <source>
        <dbReference type="EMBL" id="SPO39723.1"/>
    </source>
</evidence>
<feature type="compositionally biased region" description="Polar residues" evidence="1">
    <location>
        <begin position="68"/>
        <end position="78"/>
    </location>
</feature>
<evidence type="ECO:0000313" key="3">
    <source>
        <dbReference type="Proteomes" id="UP000323386"/>
    </source>
</evidence>
<feature type="region of interest" description="Disordered" evidence="1">
    <location>
        <begin position="66"/>
        <end position="122"/>
    </location>
</feature>
<evidence type="ECO:0000256" key="1">
    <source>
        <dbReference type="SAM" id="MobiDB-lite"/>
    </source>
</evidence>
<protein>
    <submittedName>
        <fullName evidence="2">Uncharacterized protein</fullName>
    </submittedName>
</protein>
<sequence>MAPSFDLPFDSSVDCDLVRGVGCDGRYMYIAYPAEGGKAAKRRRRGSQGFFPCLAGDSLVRWVGQDGQGSQEGCSGSTGLHDEEDARKGKARQAKGRVERQSFGEWPEHPKARTGQADRDRPEGVRQAFFQHRYGSCSLARLRLSKVRLLVPAPTLLPFADARYGTSYPGGSPSAANKIIRPSTDYHPYSRRGSEHARPSSARPGSSPRSDRQTVARQHVGRTAERCYVLTTSPSLATCLNTVQSVERVLSLDMDQRGRHSSLPPRPADGRHRPSRTTSLP</sequence>
<dbReference type="AlphaFoldDB" id="A0A5C3F5E5"/>
<proteinExistence type="predicted"/>
<feature type="compositionally biased region" description="Low complexity" evidence="1">
    <location>
        <begin position="199"/>
        <end position="208"/>
    </location>
</feature>
<feature type="compositionally biased region" description="Basic and acidic residues" evidence="1">
    <location>
        <begin position="96"/>
        <end position="122"/>
    </location>
</feature>
<dbReference type="EMBL" id="OOIP01000015">
    <property type="protein sequence ID" value="SPO39723.1"/>
    <property type="molecule type" value="Genomic_DNA"/>
</dbReference>
<dbReference type="Proteomes" id="UP000323386">
    <property type="component" value="Unassembled WGS sequence"/>
</dbReference>
<organism evidence="2 3">
    <name type="scientific">Pseudozyma flocculosa</name>
    <dbReference type="NCBI Taxonomy" id="84751"/>
    <lineage>
        <taxon>Eukaryota</taxon>
        <taxon>Fungi</taxon>
        <taxon>Dikarya</taxon>
        <taxon>Basidiomycota</taxon>
        <taxon>Ustilaginomycotina</taxon>
        <taxon>Ustilaginomycetes</taxon>
        <taxon>Ustilaginales</taxon>
        <taxon>Ustilaginaceae</taxon>
        <taxon>Pseudozyma</taxon>
    </lineage>
</organism>
<keyword evidence="3" id="KW-1185">Reference proteome</keyword>
<feature type="region of interest" description="Disordered" evidence="1">
    <location>
        <begin position="252"/>
        <end position="281"/>
    </location>
</feature>
<accession>A0A5C3F5E5</accession>
<name>A0A5C3F5E5_9BASI</name>
<feature type="region of interest" description="Disordered" evidence="1">
    <location>
        <begin position="164"/>
        <end position="220"/>
    </location>
</feature>
<gene>
    <name evidence="2" type="ORF">PSFLO_05204</name>
</gene>